<feature type="domain" description="N-acetyltransferase" evidence="1">
    <location>
        <begin position="74"/>
        <end position="145"/>
    </location>
</feature>
<protein>
    <recommendedName>
        <fullName evidence="1">N-acetyltransferase domain-containing protein</fullName>
    </recommendedName>
</protein>
<dbReference type="Pfam" id="PF00583">
    <property type="entry name" value="Acetyltransf_1"/>
    <property type="match status" value="1"/>
</dbReference>
<evidence type="ECO:0000313" key="2">
    <source>
        <dbReference type="EMBL" id="MDP5184096.1"/>
    </source>
</evidence>
<comment type="caution">
    <text evidence="2">The sequence shown here is derived from an EMBL/GenBank/DDBJ whole genome shotgun (WGS) entry which is preliminary data.</text>
</comment>
<evidence type="ECO:0000259" key="1">
    <source>
        <dbReference type="Pfam" id="PF00583"/>
    </source>
</evidence>
<evidence type="ECO:0000313" key="3">
    <source>
        <dbReference type="Proteomes" id="UP001233673"/>
    </source>
</evidence>
<organism evidence="2 3">
    <name type="scientific">Blastococcus carthaginiensis</name>
    <dbReference type="NCBI Taxonomy" id="3050034"/>
    <lineage>
        <taxon>Bacteria</taxon>
        <taxon>Bacillati</taxon>
        <taxon>Actinomycetota</taxon>
        <taxon>Actinomycetes</taxon>
        <taxon>Geodermatophilales</taxon>
        <taxon>Geodermatophilaceae</taxon>
        <taxon>Blastococcus</taxon>
    </lineage>
</organism>
<dbReference type="Gene3D" id="3.40.630.30">
    <property type="match status" value="1"/>
</dbReference>
<sequence>MARRGPQPSAAAAAGGTHPVVERLYPGASARSMRPGRQGLLWDPVAQMPAAARERMRERIIPVATAAFDGTTGDFWAQHWSDEQLDRLDVLHVAVDETGAPVGWVSGRRAGWGGRRVLYAASAGVAPDIQGGGVSAALWRRVVEEELRRAPLRPLFVVLRTGNPLVYDAWVTAAGDPRAVHPCPDVTVPARVQAIAQDAAAYLGQAGELDPRRLLITDAYRSTPGGLWRHRPRSRDERTNTWFDSTLRPTDAFVVVARFHPLTQLWRSLTSRGRPKR</sequence>
<dbReference type="EMBL" id="JASNFN010000020">
    <property type="protein sequence ID" value="MDP5184096.1"/>
    <property type="molecule type" value="Genomic_DNA"/>
</dbReference>
<reference evidence="3" key="1">
    <citation type="submission" date="2023-05" db="EMBL/GenBank/DDBJ databases">
        <title>Draft genome of Pseudofrankia sp. BMG5.37.</title>
        <authorList>
            <person name="Gtari M."/>
            <person name="Ghodhbane F."/>
            <person name="Sbissi I."/>
        </authorList>
    </citation>
    <scope>NUCLEOTIDE SEQUENCE [LARGE SCALE GENOMIC DNA]</scope>
    <source>
        <strain evidence="3">BMG 814</strain>
    </source>
</reference>
<dbReference type="InterPro" id="IPR000182">
    <property type="entry name" value="GNAT_dom"/>
</dbReference>
<proteinExistence type="predicted"/>
<name>A0ABT9IEU9_9ACTN</name>
<dbReference type="RefSeq" id="WP_306000692.1">
    <property type="nucleotide sequence ID" value="NZ_JASNFN010000020.1"/>
</dbReference>
<dbReference type="SUPFAM" id="SSF55729">
    <property type="entry name" value="Acyl-CoA N-acyltransferases (Nat)"/>
    <property type="match status" value="1"/>
</dbReference>
<dbReference type="InterPro" id="IPR016181">
    <property type="entry name" value="Acyl_CoA_acyltransferase"/>
</dbReference>
<gene>
    <name evidence="2" type="ORF">QOZ88_15770</name>
</gene>
<dbReference type="Proteomes" id="UP001233673">
    <property type="component" value="Unassembled WGS sequence"/>
</dbReference>
<accession>A0ABT9IEU9</accession>
<keyword evidence="3" id="KW-1185">Reference proteome</keyword>